<keyword evidence="5" id="KW-1185">Reference proteome</keyword>
<evidence type="ECO:0000313" key="5">
    <source>
        <dbReference type="Proteomes" id="UP001212123"/>
    </source>
</evidence>
<name>A0ABT5A0G5_9CYAN</name>
<comment type="caution">
    <text evidence="4">The sequence shown here is derived from an EMBL/GenBank/DDBJ whole genome shotgun (WGS) entry which is preliminary data.</text>
</comment>
<protein>
    <submittedName>
        <fullName evidence="4">Recombinase family protein</fullName>
    </submittedName>
</protein>
<evidence type="ECO:0000256" key="2">
    <source>
        <dbReference type="SAM" id="MobiDB-lite"/>
    </source>
</evidence>
<dbReference type="InterPro" id="IPR050639">
    <property type="entry name" value="SSR_resolvase"/>
</dbReference>
<evidence type="ECO:0000313" key="4">
    <source>
        <dbReference type="EMBL" id="MDB9485421.1"/>
    </source>
</evidence>
<organism evidence="4 5">
    <name type="scientific">Dolichospermum circinale CS-537/01</name>
    <dbReference type="NCBI Taxonomy" id="3021739"/>
    <lineage>
        <taxon>Bacteria</taxon>
        <taxon>Bacillati</taxon>
        <taxon>Cyanobacteriota</taxon>
        <taxon>Cyanophyceae</taxon>
        <taxon>Nostocales</taxon>
        <taxon>Aphanizomenonaceae</taxon>
        <taxon>Dolichospermum</taxon>
        <taxon>Dolichospermum circinale</taxon>
    </lineage>
</organism>
<accession>A0ABT5A0G5</accession>
<dbReference type="InterPro" id="IPR036162">
    <property type="entry name" value="Resolvase-like_N_sf"/>
</dbReference>
<dbReference type="Proteomes" id="UP001212123">
    <property type="component" value="Unassembled WGS sequence"/>
</dbReference>
<reference evidence="4 5" key="1">
    <citation type="submission" date="2023-01" db="EMBL/GenBank/DDBJ databases">
        <title>Genomes from the Australian National Cyanobacteria Reference Collection.</title>
        <authorList>
            <person name="Willis A."/>
            <person name="Lee E.M.F."/>
        </authorList>
    </citation>
    <scope>NUCLEOTIDE SEQUENCE [LARGE SCALE GENOMIC DNA]</scope>
    <source>
        <strain evidence="4 5">CS-537/01</strain>
    </source>
</reference>
<dbReference type="SUPFAM" id="SSF53041">
    <property type="entry name" value="Resolvase-like"/>
    <property type="match status" value="1"/>
</dbReference>
<dbReference type="InterPro" id="IPR006119">
    <property type="entry name" value="Resolv_N"/>
</dbReference>
<dbReference type="EMBL" id="JAQMTU010000018">
    <property type="protein sequence ID" value="MDB9485421.1"/>
    <property type="molecule type" value="Genomic_DNA"/>
</dbReference>
<dbReference type="SMART" id="SM00857">
    <property type="entry name" value="Resolvase"/>
    <property type="match status" value="1"/>
</dbReference>
<evidence type="ECO:0000256" key="1">
    <source>
        <dbReference type="ARBA" id="ARBA00009913"/>
    </source>
</evidence>
<gene>
    <name evidence="4" type="ORF">PN492_02480</name>
</gene>
<feature type="domain" description="Recombinase" evidence="3">
    <location>
        <begin position="142"/>
        <end position="245"/>
    </location>
</feature>
<dbReference type="InterPro" id="IPR038109">
    <property type="entry name" value="DNA_bind_recomb_sf"/>
</dbReference>
<feature type="region of interest" description="Disordered" evidence="2">
    <location>
        <begin position="119"/>
        <end position="146"/>
    </location>
</feature>
<dbReference type="PROSITE" id="PS51737">
    <property type="entry name" value="RECOMBINASE_DNA_BIND"/>
    <property type="match status" value="1"/>
</dbReference>
<evidence type="ECO:0000259" key="3">
    <source>
        <dbReference type="PROSITE" id="PS51737"/>
    </source>
</evidence>
<comment type="similarity">
    <text evidence="1">Belongs to the site-specific recombinase resolvase family.</text>
</comment>
<dbReference type="RefSeq" id="WP_271792157.1">
    <property type="nucleotide sequence ID" value="NZ_JAQMTU010000018.1"/>
</dbReference>
<dbReference type="Pfam" id="PF07508">
    <property type="entry name" value="Recombinase"/>
    <property type="match status" value="1"/>
</dbReference>
<dbReference type="Pfam" id="PF00239">
    <property type="entry name" value="Resolvase"/>
    <property type="match status" value="1"/>
</dbReference>
<dbReference type="Gene3D" id="3.40.50.1390">
    <property type="entry name" value="Resolvase, N-terminal catalytic domain"/>
    <property type="match status" value="1"/>
</dbReference>
<feature type="compositionally biased region" description="Basic residues" evidence="2">
    <location>
        <begin position="119"/>
        <end position="129"/>
    </location>
</feature>
<dbReference type="PANTHER" id="PTHR30461:SF26">
    <property type="entry name" value="RESOLVASE HOMOLOG YNEB"/>
    <property type="match status" value="1"/>
</dbReference>
<dbReference type="Gene3D" id="3.90.1750.20">
    <property type="entry name" value="Putative Large Serine Recombinase, Chain B, Domain 2"/>
    <property type="match status" value="1"/>
</dbReference>
<sequence>MRIIVYIYTDPLLDVLPTHSDWGWEVDRIYQDLGKRTQLQQLLTDLLTDYQSQTETVNYLLVRRLEELGDTLTEVSDRLKQLETMGVVVITTQQPYTSHTSEIRSELLELLQEIQNQHRSRRIRQGHARNRLEASPPPGKSPYGYRRGQGKYGKYIIDRTTSPVVKDFFEHFLLYGSLRAAVRFLGKKYGKNISVTTGRRWLTNPVYRGDTAYQNSQIISNTHTPIISRAEAAQVDRLLRRNSLLPPRTASAPRSLAGLVICDQCQSQMIVTRVTQSHQDKEYLYLRAINCPQKPKCRAIPYQVVLEKTIDSVCRDLPLAVAGMNFPQLDAIKNSLGDSISHQQEILDKLPTFIETGILDPETAKLRAYKLRTEISQLQAKLAILPPVNLRSVAQAVSIPQFWLDLSEVERRFYFREFIQQIQIIRQNQEWYLQIIFIF</sequence>
<proteinExistence type="inferred from homology"/>
<dbReference type="PANTHER" id="PTHR30461">
    <property type="entry name" value="DNA-INVERTASE FROM LAMBDOID PROPHAGE"/>
    <property type="match status" value="1"/>
</dbReference>
<dbReference type="InterPro" id="IPR011109">
    <property type="entry name" value="DNA_bind_recombinase_dom"/>
</dbReference>